<reference evidence="3 4" key="1">
    <citation type="submission" date="2017-11" db="EMBL/GenBank/DDBJ databases">
        <authorList>
            <person name="Han C.G."/>
        </authorList>
    </citation>
    <scope>NUCLEOTIDE SEQUENCE [LARGE SCALE GENOMIC DNA]</scope>
    <source>
        <strain evidence="3 4">A2</strain>
    </source>
</reference>
<keyword evidence="1 2" id="KW-0732">Signal</keyword>
<dbReference type="Proteomes" id="UP000234661">
    <property type="component" value="Unassembled WGS sequence"/>
</dbReference>
<dbReference type="InterPro" id="IPR050298">
    <property type="entry name" value="Gram-neg_bact_OMP"/>
</dbReference>
<dbReference type="PANTHER" id="PTHR34501:SF2">
    <property type="entry name" value="OUTER MEMBRANE PORIN F-RELATED"/>
    <property type="match status" value="1"/>
</dbReference>
<dbReference type="SUPFAM" id="SSF56935">
    <property type="entry name" value="Porins"/>
    <property type="match status" value="1"/>
</dbReference>
<dbReference type="PANTHER" id="PTHR34501">
    <property type="entry name" value="PROTEIN YDDL-RELATED"/>
    <property type="match status" value="1"/>
</dbReference>
<protein>
    <recommendedName>
        <fullName evidence="5">Porin</fullName>
    </recommendedName>
</protein>
<evidence type="ECO:0000313" key="3">
    <source>
        <dbReference type="EMBL" id="PLM53558.1"/>
    </source>
</evidence>
<gene>
    <name evidence="3" type="ORF">CWM85_25085</name>
</gene>
<proteinExistence type="predicted"/>
<reference evidence="3 4" key="2">
    <citation type="submission" date="2018-01" db="EMBL/GenBank/DDBJ databases">
        <title>Genomic study of Klebsiella pneumoniae.</title>
        <authorList>
            <person name="Yang Y."/>
            <person name="Bicalho R."/>
        </authorList>
    </citation>
    <scope>NUCLEOTIDE SEQUENCE [LARGE SCALE GENOMIC DNA]</scope>
    <source>
        <strain evidence="3 4">A2</strain>
    </source>
</reference>
<dbReference type="EMBL" id="PIET01000988">
    <property type="protein sequence ID" value="PLM53558.1"/>
    <property type="molecule type" value="Genomic_DNA"/>
</dbReference>
<accession>A0A2J4YRU0</accession>
<organism evidence="3 4">
    <name type="scientific">Klebsiella michiganensis</name>
    <dbReference type="NCBI Taxonomy" id="1134687"/>
    <lineage>
        <taxon>Bacteria</taxon>
        <taxon>Pseudomonadati</taxon>
        <taxon>Pseudomonadota</taxon>
        <taxon>Gammaproteobacteria</taxon>
        <taxon>Enterobacterales</taxon>
        <taxon>Enterobacteriaceae</taxon>
        <taxon>Klebsiella/Raoultella group</taxon>
        <taxon>Klebsiella</taxon>
    </lineage>
</organism>
<evidence type="ECO:0000256" key="1">
    <source>
        <dbReference type="ARBA" id="ARBA00022729"/>
    </source>
</evidence>
<evidence type="ECO:0008006" key="5">
    <source>
        <dbReference type="Google" id="ProtNLM"/>
    </source>
</evidence>
<evidence type="ECO:0000256" key="2">
    <source>
        <dbReference type="SAM" id="SignalP"/>
    </source>
</evidence>
<dbReference type="InterPro" id="IPR023614">
    <property type="entry name" value="Porin_dom_sf"/>
</dbReference>
<comment type="caution">
    <text evidence="3">The sequence shown here is derived from an EMBL/GenBank/DDBJ whole genome shotgun (WGS) entry which is preliminary data.</text>
</comment>
<sequence>MARTQNMKKLMPSILAMAMGAILGNSAMAAETTALQAAPAYTATQTKGETLWSNDDTAIGILGSVRLMAKTDSNHTQEHNIQNNDSRLGVAVRHNFDLNGLSNYAVGYYETGVHGLDSATDDQGNDVYTRQAYAGIGNDRYGVVTFGKQYAPTDWGLGIDTTYAWGGKAKHDTAGMSTDIINSAAIYYYNDKDMTIGVMGQGNDNVDSIGFAAYGDGPNLHDAYRDGSATVHGGAAVAAQYRWDNGFSVSSAVAYNNYTVNSGSVSGCQNFGPNGHCFNYTDNNGDAYDGNTYSMGMNAKYTTSVGDHAWYNGAEVTYYLNKVNDVTAATSGHYEHNNQQGDDQETVLGLEYDSQFKITPAWGVYVDFNWSQGGDAMEGQHFQSTVLGTDYWLGKNAVTYLEYGYEKAWGNDNEAWNIDDNLGAVGLRVFI</sequence>
<dbReference type="Gene3D" id="2.40.160.10">
    <property type="entry name" value="Porin"/>
    <property type="match status" value="1"/>
</dbReference>
<name>A0A2J4YRU0_9ENTR</name>
<evidence type="ECO:0000313" key="4">
    <source>
        <dbReference type="Proteomes" id="UP000234661"/>
    </source>
</evidence>
<dbReference type="AlphaFoldDB" id="A0A2J4YRU0"/>
<feature type="chain" id="PRO_5030049210" description="Porin" evidence="2">
    <location>
        <begin position="30"/>
        <end position="431"/>
    </location>
</feature>
<dbReference type="RefSeq" id="WP_116280057.1">
    <property type="nucleotide sequence ID" value="NZ_CP085764.1"/>
</dbReference>
<feature type="signal peptide" evidence="2">
    <location>
        <begin position="1"/>
        <end position="29"/>
    </location>
</feature>